<dbReference type="InterPro" id="IPR017452">
    <property type="entry name" value="GPCR_Rhodpsn_7TM"/>
</dbReference>
<keyword evidence="3 5" id="KW-1133">Transmembrane helix</keyword>
<organism evidence="7 9">
    <name type="scientific">Didymodactylos carnosus</name>
    <dbReference type="NCBI Taxonomy" id="1234261"/>
    <lineage>
        <taxon>Eukaryota</taxon>
        <taxon>Metazoa</taxon>
        <taxon>Spiralia</taxon>
        <taxon>Gnathifera</taxon>
        <taxon>Rotifera</taxon>
        <taxon>Eurotatoria</taxon>
        <taxon>Bdelloidea</taxon>
        <taxon>Philodinida</taxon>
        <taxon>Philodinidae</taxon>
        <taxon>Didymodactylos</taxon>
    </lineage>
</organism>
<dbReference type="InterPro" id="IPR000276">
    <property type="entry name" value="GPCR_Rhodpsn"/>
</dbReference>
<gene>
    <name evidence="7" type="ORF">GPM918_LOCUS5034</name>
    <name evidence="8" type="ORF">SRO942_LOCUS5035</name>
</gene>
<feature type="transmembrane region" description="Helical" evidence="5">
    <location>
        <begin position="340"/>
        <end position="360"/>
    </location>
</feature>
<reference evidence="7" key="1">
    <citation type="submission" date="2021-02" db="EMBL/GenBank/DDBJ databases">
        <authorList>
            <person name="Nowell W R."/>
        </authorList>
    </citation>
    <scope>NUCLEOTIDE SEQUENCE</scope>
</reference>
<dbReference type="AlphaFoldDB" id="A0A813V0G4"/>
<dbReference type="EMBL" id="CAJOBC010000711">
    <property type="protein sequence ID" value="CAF3617689.1"/>
    <property type="molecule type" value="Genomic_DNA"/>
</dbReference>
<dbReference type="Gene3D" id="1.20.1070.10">
    <property type="entry name" value="Rhodopsin 7-helix transmembrane proteins"/>
    <property type="match status" value="1"/>
</dbReference>
<feature type="transmembrane region" description="Helical" evidence="5">
    <location>
        <begin position="167"/>
        <end position="187"/>
    </location>
</feature>
<dbReference type="Proteomes" id="UP000681722">
    <property type="component" value="Unassembled WGS sequence"/>
</dbReference>
<evidence type="ECO:0000256" key="3">
    <source>
        <dbReference type="ARBA" id="ARBA00022989"/>
    </source>
</evidence>
<name>A0A813V0G4_9BILA</name>
<keyword evidence="4 5" id="KW-0472">Membrane</keyword>
<dbReference type="PANTHER" id="PTHR46641">
    <property type="entry name" value="FMRFAMIDE RECEPTOR-RELATED"/>
    <property type="match status" value="1"/>
</dbReference>
<sequence>MIALLYLVATSKLRSRFPFLAGYLDYMNYSMNKTSFIIYYNTCTFTNTILLRYVGTFIFIAGLFSTILSICVFTRKPLRNKSCCYYFLILAISDCFHLLTITIELTAPHGLNFDLMKLNSFLCKLLIFFIYYSSHLSNMVLTLASIDRFLLIYCSIKSKRFCNIHTAKYFVLFFVIILIFINGHLLYGFTLIKISHFEKHYDCHISNKFYLKFYVFFDTYVETIFFCVIPFIIMTGCSIMIIIKILQTRRTVQYNSNRYYYYYYCCCFKTPTTICLSNGDSTTIKNTMQRKSNRRREKDIQLSFMLIGTSIAFILLTLPAEINDHFSLIQPHTCPYWFQKVLFILMQQTYYAGHFYIYLLTGQLFRKHLKHLLCGRNRRHSHHSSMNNTNKRTTVSDITQTDYRRCSEQQRMFIHHDQRLTERQRRSLPVKYL</sequence>
<keyword evidence="2 5" id="KW-0812">Transmembrane</keyword>
<comment type="caution">
    <text evidence="7">The sequence shown here is derived from an EMBL/GenBank/DDBJ whole genome shotgun (WGS) entry which is preliminary data.</text>
</comment>
<dbReference type="PROSITE" id="PS50262">
    <property type="entry name" value="G_PROTEIN_RECEP_F1_2"/>
    <property type="match status" value="1"/>
</dbReference>
<evidence type="ECO:0000256" key="2">
    <source>
        <dbReference type="ARBA" id="ARBA00022692"/>
    </source>
</evidence>
<accession>A0A813V0G4</accession>
<dbReference type="GO" id="GO:0016020">
    <property type="term" value="C:membrane"/>
    <property type="evidence" value="ECO:0007669"/>
    <property type="project" value="UniProtKB-SubCell"/>
</dbReference>
<evidence type="ECO:0000313" key="8">
    <source>
        <dbReference type="EMBL" id="CAF3617689.1"/>
    </source>
</evidence>
<evidence type="ECO:0000256" key="1">
    <source>
        <dbReference type="ARBA" id="ARBA00004370"/>
    </source>
</evidence>
<dbReference type="InterPro" id="IPR052954">
    <property type="entry name" value="GPCR-Ligand_Int"/>
</dbReference>
<dbReference type="PANTHER" id="PTHR46641:SF25">
    <property type="entry name" value="CNMAMIDE RECEPTOR-RELATED"/>
    <property type="match status" value="1"/>
</dbReference>
<comment type="subcellular location">
    <subcellularLocation>
        <location evidence="1">Membrane</location>
    </subcellularLocation>
</comment>
<dbReference type="EMBL" id="CAJNOQ010000711">
    <property type="protein sequence ID" value="CAF0830612.1"/>
    <property type="molecule type" value="Genomic_DNA"/>
</dbReference>
<dbReference type="Pfam" id="PF00001">
    <property type="entry name" value="7tm_1"/>
    <property type="match status" value="1"/>
</dbReference>
<evidence type="ECO:0000259" key="6">
    <source>
        <dbReference type="PROSITE" id="PS50262"/>
    </source>
</evidence>
<feature type="transmembrane region" description="Helical" evidence="5">
    <location>
        <begin position="85"/>
        <end position="105"/>
    </location>
</feature>
<evidence type="ECO:0000313" key="7">
    <source>
        <dbReference type="EMBL" id="CAF0830612.1"/>
    </source>
</evidence>
<dbReference type="PRINTS" id="PR00237">
    <property type="entry name" value="GPCRRHODOPSN"/>
</dbReference>
<dbReference type="GO" id="GO:0004930">
    <property type="term" value="F:G protein-coupled receptor activity"/>
    <property type="evidence" value="ECO:0007669"/>
    <property type="project" value="InterPro"/>
</dbReference>
<dbReference type="Proteomes" id="UP000663829">
    <property type="component" value="Unassembled WGS sequence"/>
</dbReference>
<evidence type="ECO:0000313" key="9">
    <source>
        <dbReference type="Proteomes" id="UP000663829"/>
    </source>
</evidence>
<dbReference type="OrthoDB" id="9990906at2759"/>
<feature type="transmembrane region" description="Helical" evidence="5">
    <location>
        <begin position="125"/>
        <end position="146"/>
    </location>
</feature>
<proteinExistence type="predicted"/>
<evidence type="ECO:0000256" key="4">
    <source>
        <dbReference type="ARBA" id="ARBA00023136"/>
    </source>
</evidence>
<feature type="domain" description="G-protein coupled receptors family 1 profile" evidence="6">
    <location>
        <begin position="65"/>
        <end position="319"/>
    </location>
</feature>
<keyword evidence="9" id="KW-1185">Reference proteome</keyword>
<dbReference type="SUPFAM" id="SSF81321">
    <property type="entry name" value="Family A G protein-coupled receptor-like"/>
    <property type="match status" value="1"/>
</dbReference>
<feature type="transmembrane region" description="Helical" evidence="5">
    <location>
        <begin position="300"/>
        <end position="320"/>
    </location>
</feature>
<protein>
    <recommendedName>
        <fullName evidence="6">G-protein coupled receptors family 1 profile domain-containing protein</fullName>
    </recommendedName>
</protein>
<feature type="transmembrane region" description="Helical" evidence="5">
    <location>
        <begin position="50"/>
        <end position="73"/>
    </location>
</feature>
<evidence type="ECO:0000256" key="5">
    <source>
        <dbReference type="SAM" id="Phobius"/>
    </source>
</evidence>
<feature type="transmembrane region" description="Helical" evidence="5">
    <location>
        <begin position="223"/>
        <end position="246"/>
    </location>
</feature>